<protein>
    <submittedName>
        <fullName evidence="2">Uncharacterized protein</fullName>
    </submittedName>
</protein>
<sequence>MTNVTREQRRGRLHGSSTRSISRSQAKSAHDSCEVQLGKFVILIERRHIPFAMNERT</sequence>
<feature type="compositionally biased region" description="Polar residues" evidence="1">
    <location>
        <begin position="15"/>
        <end position="27"/>
    </location>
</feature>
<dbReference type="AlphaFoldDB" id="B9BPT2"/>
<comment type="caution">
    <text evidence="2">The sequence shown here is derived from an EMBL/GenBank/DDBJ whole genome shotgun (WGS) entry which is preliminary data.</text>
</comment>
<reference evidence="2 3" key="1">
    <citation type="journal article" date="2012" name="J. Bacteriol.">
        <title>Draft Genome Sequence Determination for Cystic Fibrosis and Chronic Granulomatous Disease Burkholderia multivorans Isolates.</title>
        <authorList>
            <person name="Varga J.J."/>
            <person name="Losada L."/>
            <person name="Zelazny A.M."/>
            <person name="Brinkac L."/>
            <person name="Harkins D."/>
            <person name="Radune D."/>
            <person name="Hostetler J."/>
            <person name="Sampaio E.P."/>
            <person name="Ronning C.M."/>
            <person name="Nierman W.C."/>
            <person name="Greenberg D.E."/>
            <person name="Holland S.M."/>
            <person name="Goldberg J.B."/>
        </authorList>
    </citation>
    <scope>NUCLEOTIDE SEQUENCE [LARGE SCALE GENOMIC DNA]</scope>
    <source>
        <strain evidence="2 3">CGD2</strain>
    </source>
</reference>
<evidence type="ECO:0000313" key="2">
    <source>
        <dbReference type="EMBL" id="EEE07600.1"/>
    </source>
</evidence>
<evidence type="ECO:0000313" key="3">
    <source>
        <dbReference type="Proteomes" id="UP000004535"/>
    </source>
</evidence>
<name>B9BPT2_9BURK</name>
<proteinExistence type="predicted"/>
<dbReference type="EMBL" id="ACFC01000004">
    <property type="protein sequence ID" value="EEE07600.1"/>
    <property type="molecule type" value="Genomic_DNA"/>
</dbReference>
<organism evidence="2 3">
    <name type="scientific">Burkholderia multivorans CGD2</name>
    <dbReference type="NCBI Taxonomy" id="513052"/>
    <lineage>
        <taxon>Bacteria</taxon>
        <taxon>Pseudomonadati</taxon>
        <taxon>Pseudomonadota</taxon>
        <taxon>Betaproteobacteria</taxon>
        <taxon>Burkholderiales</taxon>
        <taxon>Burkholderiaceae</taxon>
        <taxon>Burkholderia</taxon>
        <taxon>Burkholderia cepacia complex</taxon>
    </lineage>
</organism>
<gene>
    <name evidence="2" type="ORF">BURMUCGD2_6703</name>
</gene>
<dbReference type="Proteomes" id="UP000004535">
    <property type="component" value="Unassembled WGS sequence"/>
</dbReference>
<evidence type="ECO:0000256" key="1">
    <source>
        <dbReference type="SAM" id="MobiDB-lite"/>
    </source>
</evidence>
<feature type="region of interest" description="Disordered" evidence="1">
    <location>
        <begin position="1"/>
        <end position="32"/>
    </location>
</feature>
<feature type="compositionally biased region" description="Basic and acidic residues" evidence="1">
    <location>
        <begin position="1"/>
        <end position="10"/>
    </location>
</feature>
<accession>B9BPT2</accession>